<feature type="domain" description="Neurotransmitter-gated ion-channel ligand-binding" evidence="7">
    <location>
        <begin position="417"/>
        <end position="592"/>
    </location>
</feature>
<feature type="transmembrane region" description="Helical" evidence="6">
    <location>
        <begin position="277"/>
        <end position="298"/>
    </location>
</feature>
<evidence type="ECO:0000256" key="1">
    <source>
        <dbReference type="ARBA" id="ARBA00004370"/>
    </source>
</evidence>
<keyword evidence="2 6" id="KW-0812">Transmembrane</keyword>
<dbReference type="VEuPathDB" id="VectorBase:AMIN006670"/>
<protein>
    <recommendedName>
        <fullName evidence="7">Neurotransmitter-gated ion-channel ligand-binding domain-containing protein</fullName>
    </recommendedName>
</protein>
<feature type="region of interest" description="Disordered" evidence="5">
    <location>
        <begin position="736"/>
        <end position="763"/>
    </location>
</feature>
<evidence type="ECO:0000256" key="5">
    <source>
        <dbReference type="SAM" id="MobiDB-lite"/>
    </source>
</evidence>
<dbReference type="GO" id="GO:0004888">
    <property type="term" value="F:transmembrane signaling receptor activity"/>
    <property type="evidence" value="ECO:0007669"/>
    <property type="project" value="InterPro"/>
</dbReference>
<dbReference type="Pfam" id="PF02931">
    <property type="entry name" value="Neur_chan_LBD"/>
    <property type="match status" value="2"/>
</dbReference>
<dbReference type="InterPro" id="IPR006202">
    <property type="entry name" value="Neur_chan_lig-bd"/>
</dbReference>
<dbReference type="EnsemblMetazoa" id="AMIN006670-RA">
    <property type="protein sequence ID" value="AMIN006670-PA"/>
    <property type="gene ID" value="AMIN006670"/>
</dbReference>
<dbReference type="PANTHER" id="PTHR18945">
    <property type="entry name" value="NEUROTRANSMITTER GATED ION CHANNEL"/>
    <property type="match status" value="1"/>
</dbReference>
<feature type="transmembrane region" description="Helical" evidence="6">
    <location>
        <begin position="215"/>
        <end position="238"/>
    </location>
</feature>
<dbReference type="GO" id="GO:0016020">
    <property type="term" value="C:membrane"/>
    <property type="evidence" value="ECO:0007669"/>
    <property type="project" value="UniProtKB-SubCell"/>
</dbReference>
<dbReference type="CDD" id="cd18989">
    <property type="entry name" value="LGIC_ECD_cation"/>
    <property type="match status" value="2"/>
</dbReference>
<dbReference type="Gene3D" id="2.70.170.10">
    <property type="entry name" value="Neurotransmitter-gated ion-channel ligand-binding domain"/>
    <property type="match status" value="2"/>
</dbReference>
<evidence type="ECO:0000256" key="2">
    <source>
        <dbReference type="ARBA" id="ARBA00022692"/>
    </source>
</evidence>
<feature type="region of interest" description="Disordered" evidence="5">
    <location>
        <begin position="340"/>
        <end position="364"/>
    </location>
</feature>
<evidence type="ECO:0000313" key="9">
    <source>
        <dbReference type="Proteomes" id="UP000075920"/>
    </source>
</evidence>
<dbReference type="SUPFAM" id="SSF90112">
    <property type="entry name" value="Neurotransmitter-gated ion-channel transmembrane pore"/>
    <property type="match status" value="1"/>
</dbReference>
<comment type="subcellular location">
    <subcellularLocation>
        <location evidence="1">Membrane</location>
    </subcellularLocation>
</comment>
<accession>A0A182W8J6</accession>
<dbReference type="InterPro" id="IPR006201">
    <property type="entry name" value="Neur_channel"/>
</dbReference>
<organism evidence="8 9">
    <name type="scientific">Anopheles minimus</name>
    <dbReference type="NCBI Taxonomy" id="112268"/>
    <lineage>
        <taxon>Eukaryota</taxon>
        <taxon>Metazoa</taxon>
        <taxon>Ecdysozoa</taxon>
        <taxon>Arthropoda</taxon>
        <taxon>Hexapoda</taxon>
        <taxon>Insecta</taxon>
        <taxon>Pterygota</taxon>
        <taxon>Neoptera</taxon>
        <taxon>Endopterygota</taxon>
        <taxon>Diptera</taxon>
        <taxon>Nematocera</taxon>
        <taxon>Culicoidea</taxon>
        <taxon>Culicidae</taxon>
        <taxon>Anophelinae</taxon>
        <taxon>Anopheles</taxon>
    </lineage>
</organism>
<feature type="transmembrane region" description="Helical" evidence="6">
    <location>
        <begin position="681"/>
        <end position="702"/>
    </location>
</feature>
<evidence type="ECO:0000313" key="8">
    <source>
        <dbReference type="EnsemblMetazoa" id="AMIN006670-PA"/>
    </source>
</evidence>
<keyword evidence="9" id="KW-1185">Reference proteome</keyword>
<dbReference type="InterPro" id="IPR036719">
    <property type="entry name" value="Neuro-gated_channel_TM_sf"/>
</dbReference>
<dbReference type="GO" id="GO:0005230">
    <property type="term" value="F:extracellular ligand-gated monoatomic ion channel activity"/>
    <property type="evidence" value="ECO:0007669"/>
    <property type="project" value="InterPro"/>
</dbReference>
<name>A0A182W8J6_9DIPT</name>
<keyword evidence="3 6" id="KW-1133">Transmembrane helix</keyword>
<feature type="transmembrane region" description="Helical" evidence="6">
    <location>
        <begin position="804"/>
        <end position="822"/>
    </location>
</feature>
<dbReference type="InterPro" id="IPR036734">
    <property type="entry name" value="Neur_chan_lig-bd_sf"/>
</dbReference>
<evidence type="ECO:0000256" key="3">
    <source>
        <dbReference type="ARBA" id="ARBA00022989"/>
    </source>
</evidence>
<evidence type="ECO:0000256" key="4">
    <source>
        <dbReference type="ARBA" id="ARBA00023136"/>
    </source>
</evidence>
<evidence type="ECO:0000256" key="6">
    <source>
        <dbReference type="SAM" id="Phobius"/>
    </source>
</evidence>
<dbReference type="STRING" id="112268.A0A182W8J6"/>
<feature type="transmembrane region" description="Helical" evidence="6">
    <location>
        <begin position="650"/>
        <end position="669"/>
    </location>
</feature>
<sequence length="826" mass="93914">TIKCDGESSSIEGKLLEKLLCVDYDKTQRPVKNHKTAVNVSMAMHLKEYYVNEMEPSLVMSVWMTLSWKDEFLTWDRADYGMETVNIDSSNLWRPTIETMRNKEAGSFEKSCNDHKCEVKHNGTVSCISPCTYEAHCSSTNVDWPFDQVLCTMYFSSWMEFATQINITADTNISREFLHEDRSWNLLSTETEALVPTREESFSMVLYTIILERHMGVYAAIMTPGFMVVVVSLAVLWIDSASSDRLHILCATCLGHYIYLEYIYWHLAYNTKDVPKILLFFRDSLLINVLTLIFTIVLRHTTPRKNTSERLIDRLALRAASTSLGCMLLQVDHTVDPKLSQRSWGENQTDPENNRHAENGANGTNGDTVNLVVDGYDGNNTSFTVSTKQHRTGLGIIFMDPTINCEASTDPLNKEGKLLRNLFCFNYDKSERPVKDHNTAVNVTSFMHVQNYDVDEGKSTLYLYVWMSISWKDEFLNWDRAEYGIDKLIVDSSEIWRPTFVAFHNLNSGNGDSACANHPCELKPSGIVLCVPPCQYEALCVSNTANWPFDSLKCTMFLGAWLEDVNQINISRKSNITTGDIEMSHAEWKLQSAELLHIFLPDNTSYPSLEYIVTLERHIAIYGVILTPGFLMIIINLAVLWMNIGSTERLYVLCATCMAHFTYMEYLYWRVPYHGENVPKLLLFFRDSLVINALMLAFTIILRHTAPKGDSSERFVDKLACKVASTSLGRLLLQTEDQNDNKQPGTTEGENAERGNANTLRSDSVDGETVNLVTDAPDRNASTLREASVEQQHAKVVIIFMDRIMFICFVLCYVFMVCGLLPKENI</sequence>
<dbReference type="SUPFAM" id="SSF63712">
    <property type="entry name" value="Nicotinic receptor ligand binding domain-like"/>
    <property type="match status" value="2"/>
</dbReference>
<feature type="compositionally biased region" description="Polar residues" evidence="5">
    <location>
        <begin position="340"/>
        <end position="351"/>
    </location>
</feature>
<feature type="domain" description="Neurotransmitter-gated ion-channel ligand-binding" evidence="7">
    <location>
        <begin position="14"/>
        <end position="215"/>
    </location>
</feature>
<keyword evidence="4 6" id="KW-0472">Membrane</keyword>
<dbReference type="AlphaFoldDB" id="A0A182W8J6"/>
<feature type="transmembrane region" description="Helical" evidence="6">
    <location>
        <begin position="619"/>
        <end position="644"/>
    </location>
</feature>
<dbReference type="Proteomes" id="UP000075920">
    <property type="component" value="Unassembled WGS sequence"/>
</dbReference>
<reference evidence="8" key="2">
    <citation type="submission" date="2020-05" db="UniProtKB">
        <authorList>
            <consortium name="EnsemblMetazoa"/>
        </authorList>
    </citation>
    <scope>IDENTIFICATION</scope>
    <source>
        <strain evidence="8">MINIMUS1</strain>
    </source>
</reference>
<proteinExistence type="predicted"/>
<feature type="transmembrane region" description="Helical" evidence="6">
    <location>
        <begin position="245"/>
        <end position="265"/>
    </location>
</feature>
<evidence type="ECO:0000259" key="7">
    <source>
        <dbReference type="Pfam" id="PF02931"/>
    </source>
</evidence>
<reference evidence="9" key="1">
    <citation type="submission" date="2013-03" db="EMBL/GenBank/DDBJ databases">
        <title>The Genome Sequence of Anopheles minimus MINIMUS1.</title>
        <authorList>
            <consortium name="The Broad Institute Genomics Platform"/>
            <person name="Neafsey D.E."/>
            <person name="Walton C."/>
            <person name="Walker B."/>
            <person name="Young S.K."/>
            <person name="Zeng Q."/>
            <person name="Gargeya S."/>
            <person name="Fitzgerald M."/>
            <person name="Haas B."/>
            <person name="Abouelleil A."/>
            <person name="Allen A.W."/>
            <person name="Alvarado L."/>
            <person name="Arachchi H.M."/>
            <person name="Berlin A.M."/>
            <person name="Chapman S.B."/>
            <person name="Gainer-Dewar J."/>
            <person name="Goldberg J."/>
            <person name="Griggs A."/>
            <person name="Gujja S."/>
            <person name="Hansen M."/>
            <person name="Howarth C."/>
            <person name="Imamovic A."/>
            <person name="Ireland A."/>
            <person name="Larimer J."/>
            <person name="McCowan C."/>
            <person name="Murphy C."/>
            <person name="Pearson M."/>
            <person name="Poon T.W."/>
            <person name="Priest M."/>
            <person name="Roberts A."/>
            <person name="Saif S."/>
            <person name="Shea T."/>
            <person name="Sisk P."/>
            <person name="Sykes S."/>
            <person name="Wortman J."/>
            <person name="Nusbaum C."/>
            <person name="Birren B."/>
        </authorList>
    </citation>
    <scope>NUCLEOTIDE SEQUENCE [LARGE SCALE GENOMIC DNA]</scope>
    <source>
        <strain evidence="9">MINIMUS1</strain>
    </source>
</reference>